<name>A0ABU9W5M7_9MICO</name>
<dbReference type="RefSeq" id="WP_342114123.1">
    <property type="nucleotide sequence ID" value="NZ_JBCAUN010000002.1"/>
</dbReference>
<organism evidence="2 3">
    <name type="scientific">Leifsonia stereocauli</name>
    <dbReference type="NCBI Taxonomy" id="3134136"/>
    <lineage>
        <taxon>Bacteria</taxon>
        <taxon>Bacillati</taxon>
        <taxon>Actinomycetota</taxon>
        <taxon>Actinomycetes</taxon>
        <taxon>Micrococcales</taxon>
        <taxon>Microbacteriaceae</taxon>
        <taxon>Leifsonia</taxon>
    </lineage>
</organism>
<dbReference type="Pfam" id="PF00117">
    <property type="entry name" value="GATase"/>
    <property type="match status" value="1"/>
</dbReference>
<dbReference type="SUPFAM" id="SSF52317">
    <property type="entry name" value="Class I glutamine amidotransferase-like"/>
    <property type="match status" value="1"/>
</dbReference>
<evidence type="ECO:0000313" key="3">
    <source>
        <dbReference type="Proteomes" id="UP001425155"/>
    </source>
</evidence>
<reference evidence="2 3" key="1">
    <citation type="submission" date="2024-03" db="EMBL/GenBank/DDBJ databases">
        <title>YIM 134122 draft genome.</title>
        <authorList>
            <person name="Zuo S."/>
            <person name="Xiong L."/>
        </authorList>
    </citation>
    <scope>NUCLEOTIDE SEQUENCE [LARGE SCALE GENOMIC DNA]</scope>
    <source>
        <strain evidence="2 3">YIM 134122</strain>
    </source>
</reference>
<dbReference type="PROSITE" id="PS51273">
    <property type="entry name" value="GATASE_TYPE_1"/>
    <property type="match status" value="1"/>
</dbReference>
<dbReference type="GO" id="GO:0016787">
    <property type="term" value="F:hydrolase activity"/>
    <property type="evidence" value="ECO:0007669"/>
    <property type="project" value="UniProtKB-KW"/>
</dbReference>
<feature type="domain" description="Glutamine amidotransferase" evidence="1">
    <location>
        <begin position="32"/>
        <end position="195"/>
    </location>
</feature>
<dbReference type="CDD" id="cd01741">
    <property type="entry name" value="GATase1_1"/>
    <property type="match status" value="1"/>
</dbReference>
<accession>A0ABU9W5M7</accession>
<comment type="caution">
    <text evidence="2">The sequence shown here is derived from an EMBL/GenBank/DDBJ whole genome shotgun (WGS) entry which is preliminary data.</text>
</comment>
<dbReference type="PANTHER" id="PTHR42695:SF5">
    <property type="entry name" value="GLUTAMINE AMIDOTRANSFERASE YLR126C-RELATED"/>
    <property type="match status" value="1"/>
</dbReference>
<gene>
    <name evidence="2" type="ORF">WJX64_11395</name>
</gene>
<sequence length="256" mass="27163">MTGATPSSARTTRTAVVLRHDAGIGLGNLGPVLVEHGYEVQIVDTPAADLNAIDPAAADLVVVLGGDEGAYEGALHPFIDAEITLLRKRIAAERPIFGVCLGAQLLAESLGGSAYKGPTTEVGYLEVVPTDAGDSSPVRHFRGVPVVQWHGDTYDLPEGITTLATSGQYSNQAFAIDEWLLAVQFHPEVTAEMHEDWLQRWGAELPDHGLTADGLRADRARYSDAMQRASRALLGEYLDGIALAEAGAQSTHASAR</sequence>
<dbReference type="Proteomes" id="UP001425155">
    <property type="component" value="Unassembled WGS sequence"/>
</dbReference>
<evidence type="ECO:0000259" key="1">
    <source>
        <dbReference type="Pfam" id="PF00117"/>
    </source>
</evidence>
<keyword evidence="3" id="KW-1185">Reference proteome</keyword>
<dbReference type="InterPro" id="IPR029062">
    <property type="entry name" value="Class_I_gatase-like"/>
</dbReference>
<dbReference type="InterPro" id="IPR044992">
    <property type="entry name" value="ChyE-like"/>
</dbReference>
<evidence type="ECO:0000313" key="2">
    <source>
        <dbReference type="EMBL" id="MEN1947153.1"/>
    </source>
</evidence>
<dbReference type="InterPro" id="IPR017926">
    <property type="entry name" value="GATASE"/>
</dbReference>
<protein>
    <submittedName>
        <fullName evidence="2">Gamma-glutamyl-gamma-aminobutyrate hydrolase family protein</fullName>
    </submittedName>
</protein>
<keyword evidence="2" id="KW-0378">Hydrolase</keyword>
<dbReference type="Gene3D" id="3.40.50.880">
    <property type="match status" value="1"/>
</dbReference>
<proteinExistence type="predicted"/>
<dbReference type="EMBL" id="JBCLVG010000002">
    <property type="protein sequence ID" value="MEN1947153.1"/>
    <property type="molecule type" value="Genomic_DNA"/>
</dbReference>
<dbReference type="PANTHER" id="PTHR42695">
    <property type="entry name" value="GLUTAMINE AMIDOTRANSFERASE YLR126C-RELATED"/>
    <property type="match status" value="1"/>
</dbReference>